<dbReference type="AlphaFoldDB" id="A0A7I7JMB4"/>
<dbReference type="KEGG" id="mnm:MNVM_21360"/>
<dbReference type="RefSeq" id="WP_232062367.1">
    <property type="nucleotide sequence ID" value="NZ_AP022562.1"/>
</dbReference>
<proteinExistence type="predicted"/>
<accession>A0A7I7JMB4</accession>
<keyword evidence="2" id="KW-1185">Reference proteome</keyword>
<protein>
    <submittedName>
        <fullName evidence="1">Uncharacterized protein</fullName>
    </submittedName>
</protein>
<organism evidence="1 2">
    <name type="scientific">Mycobacterium novum</name>
    <dbReference type="NCBI Taxonomy" id="2492438"/>
    <lineage>
        <taxon>Bacteria</taxon>
        <taxon>Bacillati</taxon>
        <taxon>Actinomycetota</taxon>
        <taxon>Actinomycetes</taxon>
        <taxon>Mycobacteriales</taxon>
        <taxon>Mycobacteriaceae</taxon>
        <taxon>Mycobacterium</taxon>
    </lineage>
</organism>
<dbReference type="Proteomes" id="UP000466997">
    <property type="component" value="Chromosome"/>
</dbReference>
<gene>
    <name evidence="1" type="ORF">MNVM_21360</name>
</gene>
<evidence type="ECO:0000313" key="1">
    <source>
        <dbReference type="EMBL" id="BBX13055.1"/>
    </source>
</evidence>
<name>A0A7I7JMB4_9MYCO</name>
<reference evidence="1 2" key="1">
    <citation type="journal article" date="2019" name="Emerg. Microbes Infect.">
        <title>Comprehensive subspecies identification of 175 nontuberculous mycobacteria species based on 7547 genomic profiles.</title>
        <authorList>
            <person name="Matsumoto Y."/>
            <person name="Kinjo T."/>
            <person name="Motooka D."/>
            <person name="Nabeya D."/>
            <person name="Jung N."/>
            <person name="Uechi K."/>
            <person name="Horii T."/>
            <person name="Iida T."/>
            <person name="Fujita J."/>
            <person name="Nakamura S."/>
        </authorList>
    </citation>
    <scope>NUCLEOTIDE SEQUENCE [LARGE SCALE GENOMIC DNA]</scope>
    <source>
        <strain evidence="1 2">JCM 6391</strain>
    </source>
</reference>
<evidence type="ECO:0000313" key="2">
    <source>
        <dbReference type="Proteomes" id="UP000466997"/>
    </source>
</evidence>
<dbReference type="EMBL" id="AP022562">
    <property type="protein sequence ID" value="BBX13055.1"/>
    <property type="molecule type" value="Genomic_DNA"/>
</dbReference>
<sequence length="72" mass="7725">MGRRDRTVGGNRALRELAAASIGAGGAKTEHARNFVFSLLRVFGPGTPVSEINEAEAHYKAALVTRFGLNRN</sequence>